<keyword evidence="2" id="KW-1185">Reference proteome</keyword>
<gene>
    <name evidence="1" type="ORF">NOF53_22340</name>
</gene>
<proteinExistence type="predicted"/>
<organism evidence="1 2">
    <name type="scientific">Rhodococcus tibetensis</name>
    <dbReference type="NCBI Taxonomy" id="2965064"/>
    <lineage>
        <taxon>Bacteria</taxon>
        <taxon>Bacillati</taxon>
        <taxon>Actinomycetota</taxon>
        <taxon>Actinomycetes</taxon>
        <taxon>Mycobacteriales</taxon>
        <taxon>Nocardiaceae</taxon>
        <taxon>Rhodococcus</taxon>
    </lineage>
</organism>
<accession>A0ABT1QHV2</accession>
<dbReference type="Proteomes" id="UP001524501">
    <property type="component" value="Unassembled WGS sequence"/>
</dbReference>
<comment type="caution">
    <text evidence="1">The sequence shown here is derived from an EMBL/GenBank/DDBJ whole genome shotgun (WGS) entry which is preliminary data.</text>
</comment>
<dbReference type="InterPro" id="IPR036188">
    <property type="entry name" value="FAD/NAD-bd_sf"/>
</dbReference>
<evidence type="ECO:0000313" key="1">
    <source>
        <dbReference type="EMBL" id="MCQ4121866.1"/>
    </source>
</evidence>
<protein>
    <submittedName>
        <fullName evidence="1">Uncharacterized protein</fullName>
    </submittedName>
</protein>
<evidence type="ECO:0000313" key="2">
    <source>
        <dbReference type="Proteomes" id="UP001524501"/>
    </source>
</evidence>
<name>A0ABT1QHV2_9NOCA</name>
<sequence>MMETVEARPNYIVGAVRYSLDHGLAEIEPTPESQSRFGALVDKLAEGSVWTSGGCSSWYLDATGRKSNLWPGSTATFRLKALRFRPEDHLHPHKSWEFAA</sequence>
<reference evidence="1 2" key="1">
    <citation type="submission" date="2022-07" db="EMBL/GenBank/DDBJ databases">
        <title>Degradation activity of malathion, p-nitrophenol and potential low-temperature adaptation strategy of Rhodococcus sp. FXJ9.536.</title>
        <authorList>
            <person name="Huang J."/>
            <person name="Huang Y."/>
        </authorList>
    </citation>
    <scope>NUCLEOTIDE SEQUENCE [LARGE SCALE GENOMIC DNA]</scope>
    <source>
        <strain evidence="1 2">FXJ9.536</strain>
    </source>
</reference>
<dbReference type="Gene3D" id="3.50.50.60">
    <property type="entry name" value="FAD/NAD(P)-binding domain"/>
    <property type="match status" value="1"/>
</dbReference>
<dbReference type="EMBL" id="JANFQF010000022">
    <property type="protein sequence ID" value="MCQ4121866.1"/>
    <property type="molecule type" value="Genomic_DNA"/>
</dbReference>
<dbReference type="RefSeq" id="WP_255972826.1">
    <property type="nucleotide sequence ID" value="NZ_JANFQF010000022.1"/>
</dbReference>